<keyword evidence="3" id="KW-1185">Reference proteome</keyword>
<keyword evidence="1" id="KW-0732">Signal</keyword>
<sequence>MHCVWTGELIFLKPLPACICLYAFWEHLFDSSNEVIDPEDRERLVATLLGFLRTYTNLIQHRSDFFVARKHVLLSSFDHTTFQFFSHFIMAFDALLDSAISSRWRFGELPLEHLNFYSAVSLHK</sequence>
<dbReference type="Pfam" id="PF20246">
    <property type="entry name" value="DUF6601"/>
    <property type="match status" value="1"/>
</dbReference>
<evidence type="ECO:0000313" key="3">
    <source>
        <dbReference type="Proteomes" id="UP000800200"/>
    </source>
</evidence>
<organism evidence="2 3">
    <name type="scientific">Zopfia rhizophila CBS 207.26</name>
    <dbReference type="NCBI Taxonomy" id="1314779"/>
    <lineage>
        <taxon>Eukaryota</taxon>
        <taxon>Fungi</taxon>
        <taxon>Dikarya</taxon>
        <taxon>Ascomycota</taxon>
        <taxon>Pezizomycotina</taxon>
        <taxon>Dothideomycetes</taxon>
        <taxon>Dothideomycetes incertae sedis</taxon>
        <taxon>Zopfiaceae</taxon>
        <taxon>Zopfia</taxon>
    </lineage>
</organism>
<name>A0A6A6EPR8_9PEZI</name>
<evidence type="ECO:0000313" key="2">
    <source>
        <dbReference type="EMBL" id="KAF2193281.1"/>
    </source>
</evidence>
<dbReference type="OrthoDB" id="5086500at2759"/>
<dbReference type="AlphaFoldDB" id="A0A6A6EPR8"/>
<reference evidence="2" key="1">
    <citation type="journal article" date="2020" name="Stud. Mycol.">
        <title>101 Dothideomycetes genomes: a test case for predicting lifestyles and emergence of pathogens.</title>
        <authorList>
            <person name="Haridas S."/>
            <person name="Albert R."/>
            <person name="Binder M."/>
            <person name="Bloem J."/>
            <person name="Labutti K."/>
            <person name="Salamov A."/>
            <person name="Andreopoulos B."/>
            <person name="Baker S."/>
            <person name="Barry K."/>
            <person name="Bills G."/>
            <person name="Bluhm B."/>
            <person name="Cannon C."/>
            <person name="Castanera R."/>
            <person name="Culley D."/>
            <person name="Daum C."/>
            <person name="Ezra D."/>
            <person name="Gonzalez J."/>
            <person name="Henrissat B."/>
            <person name="Kuo A."/>
            <person name="Liang C."/>
            <person name="Lipzen A."/>
            <person name="Lutzoni F."/>
            <person name="Magnuson J."/>
            <person name="Mondo S."/>
            <person name="Nolan M."/>
            <person name="Ohm R."/>
            <person name="Pangilinan J."/>
            <person name="Park H.-J."/>
            <person name="Ramirez L."/>
            <person name="Alfaro M."/>
            <person name="Sun H."/>
            <person name="Tritt A."/>
            <person name="Yoshinaga Y."/>
            <person name="Zwiers L.-H."/>
            <person name="Turgeon B."/>
            <person name="Goodwin S."/>
            <person name="Spatafora J."/>
            <person name="Crous P."/>
            <person name="Grigoriev I."/>
        </authorList>
    </citation>
    <scope>NUCLEOTIDE SEQUENCE</scope>
    <source>
        <strain evidence="2">CBS 207.26</strain>
    </source>
</reference>
<dbReference type="EMBL" id="ML994614">
    <property type="protein sequence ID" value="KAF2193281.1"/>
    <property type="molecule type" value="Genomic_DNA"/>
</dbReference>
<feature type="signal peptide" evidence="1">
    <location>
        <begin position="1"/>
        <end position="20"/>
    </location>
</feature>
<protein>
    <submittedName>
        <fullName evidence="2">Uncharacterized protein</fullName>
    </submittedName>
</protein>
<dbReference type="PANTHER" id="PTHR34414">
    <property type="entry name" value="HET DOMAIN-CONTAINING PROTEIN-RELATED"/>
    <property type="match status" value="1"/>
</dbReference>
<feature type="chain" id="PRO_5025653577" evidence="1">
    <location>
        <begin position="21"/>
        <end position="124"/>
    </location>
</feature>
<evidence type="ECO:0000256" key="1">
    <source>
        <dbReference type="SAM" id="SignalP"/>
    </source>
</evidence>
<accession>A0A6A6EPR8</accession>
<dbReference type="Proteomes" id="UP000800200">
    <property type="component" value="Unassembled WGS sequence"/>
</dbReference>
<dbReference type="InterPro" id="IPR046536">
    <property type="entry name" value="DUF6601"/>
</dbReference>
<gene>
    <name evidence="2" type="ORF">K469DRAFT_796206</name>
</gene>
<proteinExistence type="predicted"/>
<dbReference type="PANTHER" id="PTHR34414:SF1">
    <property type="entry name" value="SUBTILISIN-LIKE SERINE PROTEASE"/>
    <property type="match status" value="1"/>
</dbReference>